<sequence length="305" mass="32235">MKKIVQSITVIFSLLLLISCDVEPVDNGLLLNDNTSVNPTNPTNPTGAVFKADFGGQTWSATQYSANIFNGKIEIGGVKPSGEAFAFLLNGTSVGTYPSTSNLIAYIPPTGVNEYIAFNPANPTAVVGSVMVTTIDAANHTISGVFNFTGYWDDYSVTNVPPINFTNGVFTNIPYTTINTNTDSFFAKVDGTEFVEDSIDVTEVIASGFPDAYSIVGKKTNGDNVGLWIAQSLGVGTYQITGPFGTEVNSTCLFGGVLYNGVSGSITIISKANGRLKGTFSLVDQNMTTLATKTISEGTFDVELP</sequence>
<accession>A0A2S4N910</accession>
<organism evidence="1 2">
    <name type="scientific">Flavobacterium croceum DSM 17960</name>
    <dbReference type="NCBI Taxonomy" id="1121886"/>
    <lineage>
        <taxon>Bacteria</taxon>
        <taxon>Pseudomonadati</taxon>
        <taxon>Bacteroidota</taxon>
        <taxon>Flavobacteriia</taxon>
        <taxon>Flavobacteriales</taxon>
        <taxon>Flavobacteriaceae</taxon>
        <taxon>Flavobacterium</taxon>
    </lineage>
</organism>
<evidence type="ECO:0000313" key="1">
    <source>
        <dbReference type="EMBL" id="POS02179.1"/>
    </source>
</evidence>
<dbReference type="InterPro" id="IPR046219">
    <property type="entry name" value="DUF6252"/>
</dbReference>
<dbReference type="AlphaFoldDB" id="A0A2S4N910"/>
<comment type="caution">
    <text evidence="1">The sequence shown here is derived from an EMBL/GenBank/DDBJ whole genome shotgun (WGS) entry which is preliminary data.</text>
</comment>
<gene>
    <name evidence="1" type="ORF">Q361_10573</name>
</gene>
<evidence type="ECO:0000313" key="2">
    <source>
        <dbReference type="Proteomes" id="UP000237056"/>
    </source>
</evidence>
<dbReference type="OrthoDB" id="1399177at2"/>
<dbReference type="RefSeq" id="WP_103725615.1">
    <property type="nucleotide sequence ID" value="NZ_PQNY01000005.1"/>
</dbReference>
<proteinExistence type="predicted"/>
<dbReference type="Proteomes" id="UP000237056">
    <property type="component" value="Unassembled WGS sequence"/>
</dbReference>
<dbReference type="PROSITE" id="PS51257">
    <property type="entry name" value="PROKAR_LIPOPROTEIN"/>
    <property type="match status" value="1"/>
</dbReference>
<dbReference type="EMBL" id="PQNY01000005">
    <property type="protein sequence ID" value="POS02179.1"/>
    <property type="molecule type" value="Genomic_DNA"/>
</dbReference>
<dbReference type="Pfam" id="PF19765">
    <property type="entry name" value="DUF6252"/>
    <property type="match status" value="1"/>
</dbReference>
<keyword evidence="2" id="KW-1185">Reference proteome</keyword>
<protein>
    <submittedName>
        <fullName evidence="1">Uncharacterized protein</fullName>
    </submittedName>
</protein>
<reference evidence="1 2" key="1">
    <citation type="submission" date="2018-01" db="EMBL/GenBank/DDBJ databases">
        <title>Genomic Encyclopedia of Type Strains, Phase I: the one thousand microbial genomes (KMG-I) project.</title>
        <authorList>
            <person name="Goeker M."/>
        </authorList>
    </citation>
    <scope>NUCLEOTIDE SEQUENCE [LARGE SCALE GENOMIC DNA]</scope>
    <source>
        <strain evidence="1 2">DSM 17960</strain>
    </source>
</reference>
<name>A0A2S4N910_9FLAO</name>